<dbReference type="Pfam" id="PF01593">
    <property type="entry name" value="Amino_oxidase"/>
    <property type="match status" value="1"/>
</dbReference>
<evidence type="ECO:0000313" key="7">
    <source>
        <dbReference type="EMBL" id="MFC5505742.1"/>
    </source>
</evidence>
<dbReference type="InterPro" id="IPR002937">
    <property type="entry name" value="Amino_oxidase"/>
</dbReference>
<evidence type="ECO:0000259" key="6">
    <source>
        <dbReference type="Pfam" id="PF01593"/>
    </source>
</evidence>
<evidence type="ECO:0000256" key="5">
    <source>
        <dbReference type="RuleBase" id="RU362075"/>
    </source>
</evidence>
<organism evidence="7 8">
    <name type="scientific">Bosea massiliensis</name>
    <dbReference type="NCBI Taxonomy" id="151419"/>
    <lineage>
        <taxon>Bacteria</taxon>
        <taxon>Pseudomonadati</taxon>
        <taxon>Pseudomonadota</taxon>
        <taxon>Alphaproteobacteria</taxon>
        <taxon>Hyphomicrobiales</taxon>
        <taxon>Boseaceae</taxon>
        <taxon>Bosea</taxon>
    </lineage>
</organism>
<evidence type="ECO:0000256" key="3">
    <source>
        <dbReference type="ARBA" id="ARBA00022746"/>
    </source>
</evidence>
<dbReference type="NCBIfam" id="NF045637">
    <property type="entry name" value="carotdesatCrtDProt"/>
    <property type="match status" value="1"/>
</dbReference>
<evidence type="ECO:0000256" key="4">
    <source>
        <dbReference type="ARBA" id="ARBA00023002"/>
    </source>
</evidence>
<dbReference type="Gene3D" id="3.50.50.60">
    <property type="entry name" value="FAD/NAD(P)-binding domain"/>
    <property type="match status" value="2"/>
</dbReference>
<comment type="pathway">
    <text evidence="1 5">Carotenoid biosynthesis.</text>
</comment>
<dbReference type="InterPro" id="IPR036188">
    <property type="entry name" value="FAD/NAD-bd_sf"/>
</dbReference>
<accession>A0ABW0P1Z4</accession>
<comment type="caution">
    <text evidence="7">The sequence shown here is derived from an EMBL/GenBank/DDBJ whole genome shotgun (WGS) entry which is preliminary data.</text>
</comment>
<keyword evidence="4 5" id="KW-0560">Oxidoreductase</keyword>
<protein>
    <submittedName>
        <fullName evidence="7">1-hydroxycarotenoid 3,4-desaturase CrtD</fullName>
        <ecNumber evidence="7">1.3.99.27</ecNumber>
    </submittedName>
</protein>
<dbReference type="GO" id="GO:0016491">
    <property type="term" value="F:oxidoreductase activity"/>
    <property type="evidence" value="ECO:0007669"/>
    <property type="project" value="UniProtKB-KW"/>
</dbReference>
<feature type="domain" description="Amine oxidase" evidence="6">
    <location>
        <begin position="13"/>
        <end position="489"/>
    </location>
</feature>
<comment type="similarity">
    <text evidence="2 5">Belongs to the carotenoid/retinoid oxidoreductase family.</text>
</comment>
<dbReference type="Proteomes" id="UP001596060">
    <property type="component" value="Unassembled WGS sequence"/>
</dbReference>
<keyword evidence="8" id="KW-1185">Reference proteome</keyword>
<proteinExistence type="inferred from homology"/>
<dbReference type="InterPro" id="IPR054841">
    <property type="entry name" value="carotdesatCrtD"/>
</dbReference>
<keyword evidence="3 5" id="KW-0125">Carotenoid biosynthesis</keyword>
<dbReference type="PANTHER" id="PTHR43734">
    <property type="entry name" value="PHYTOENE DESATURASE"/>
    <property type="match status" value="1"/>
</dbReference>
<sequence>MDTGRIVVIGAGIGGLVSALLLAARGLDVTVVDQAATPGGKMREVAVGGRRLDAGPTVMTMRWVFDRVFTEAGAQLDDHLTLTPASILARHAWSENERLDLFADRAASADAIAAFAGPAEGRNYLAFCDQARGLHDALKDSFMARERPSLLGLVQHAGIAGLRQLWGASPFGTLWDALGNSFQDPRLRQLFGRYATYCGSSPFAAPATLMLVAHVEQEGVWLVEGGMHRLARTLAALAEAKGATLRYGEAVSEILVEGGRAASVRLAGGEVLQADAIVSNADVNAIAIGRFGREASRHAPPTRPTQRSLSAVTFAMVARSSGFPLQRHNVFFSNDYAAEFEAIFRQDRLPGEPTVYVCAQDRDESGHGPDGPERLLVLVNAPPCGDRARFPPEEIESCLHRSLARLAQCGLAVSPQPEATLATQPADWEALFPATGGGLYGRSTHGAMASFERPGSRSRLPGLYWTGGSVHPGPGVPMVALSGLLAVQSLMADLASTSRSRPAAMPGGMSTR</sequence>
<dbReference type="EMBL" id="JBHSLU010000022">
    <property type="protein sequence ID" value="MFC5505742.1"/>
    <property type="molecule type" value="Genomic_DNA"/>
</dbReference>
<name>A0ABW0P1Z4_9HYPH</name>
<evidence type="ECO:0000256" key="2">
    <source>
        <dbReference type="ARBA" id="ARBA00006046"/>
    </source>
</evidence>
<dbReference type="InterPro" id="IPR014105">
    <property type="entry name" value="Carotenoid/retinoid_OxRdtase"/>
</dbReference>
<reference evidence="8" key="1">
    <citation type="journal article" date="2019" name="Int. J. Syst. Evol. Microbiol.">
        <title>The Global Catalogue of Microorganisms (GCM) 10K type strain sequencing project: providing services to taxonomists for standard genome sequencing and annotation.</title>
        <authorList>
            <consortium name="The Broad Institute Genomics Platform"/>
            <consortium name="The Broad Institute Genome Sequencing Center for Infectious Disease"/>
            <person name="Wu L."/>
            <person name="Ma J."/>
        </authorList>
    </citation>
    <scope>NUCLEOTIDE SEQUENCE [LARGE SCALE GENOMIC DNA]</scope>
    <source>
        <strain evidence="8">CCUG 43117</strain>
    </source>
</reference>
<evidence type="ECO:0000256" key="1">
    <source>
        <dbReference type="ARBA" id="ARBA00004829"/>
    </source>
</evidence>
<dbReference type="PANTHER" id="PTHR43734:SF7">
    <property type="entry name" value="4,4'-DIAPONEUROSPORENE OXYGENASE"/>
    <property type="match status" value="1"/>
</dbReference>
<gene>
    <name evidence="7" type="primary">crtD</name>
    <name evidence="7" type="ORF">ACFPN9_10770</name>
</gene>
<evidence type="ECO:0000313" key="8">
    <source>
        <dbReference type="Proteomes" id="UP001596060"/>
    </source>
</evidence>
<dbReference type="NCBIfam" id="TIGR02734">
    <property type="entry name" value="crtI_fam"/>
    <property type="match status" value="1"/>
</dbReference>
<dbReference type="EC" id="1.3.99.27" evidence="7"/>
<dbReference type="SUPFAM" id="SSF51905">
    <property type="entry name" value="FAD/NAD(P)-binding domain"/>
    <property type="match status" value="1"/>
</dbReference>
<dbReference type="RefSeq" id="WP_066726473.1">
    <property type="nucleotide sequence ID" value="NZ_JBHSLU010000022.1"/>
</dbReference>